<reference evidence="10 11" key="1">
    <citation type="submission" date="2024-04" db="EMBL/GenBank/DDBJ databases">
        <authorList>
            <consortium name="Genoscope - CEA"/>
            <person name="William W."/>
        </authorList>
    </citation>
    <scope>NUCLEOTIDE SEQUENCE [LARGE SCALE GENOMIC DNA]</scope>
</reference>
<dbReference type="PROSITE" id="PS50222">
    <property type="entry name" value="EF_HAND_2"/>
    <property type="match status" value="1"/>
</dbReference>
<dbReference type="GO" id="GO:0016055">
    <property type="term" value="P:Wnt signaling pathway"/>
    <property type="evidence" value="ECO:0007669"/>
    <property type="project" value="UniProtKB-UniRule"/>
</dbReference>
<evidence type="ECO:0000256" key="4">
    <source>
        <dbReference type="ARBA" id="ARBA00022687"/>
    </source>
</evidence>
<evidence type="ECO:0000259" key="9">
    <source>
        <dbReference type="PROSITE" id="PS50222"/>
    </source>
</evidence>
<dbReference type="GO" id="GO:0005509">
    <property type="term" value="F:calcium ion binding"/>
    <property type="evidence" value="ECO:0007669"/>
    <property type="project" value="InterPro"/>
</dbReference>
<feature type="domain" description="EF-hand" evidence="9">
    <location>
        <begin position="104"/>
        <end position="139"/>
    </location>
</feature>
<evidence type="ECO:0000256" key="6">
    <source>
        <dbReference type="ARBA" id="ARBA00023136"/>
    </source>
</evidence>
<dbReference type="InterPro" id="IPR011992">
    <property type="entry name" value="EF-hand-dom_pair"/>
</dbReference>
<protein>
    <recommendedName>
        <fullName evidence="7">Protein naked cuticle homolog</fullName>
    </recommendedName>
</protein>
<evidence type="ECO:0000256" key="5">
    <source>
        <dbReference type="ARBA" id="ARBA00022723"/>
    </source>
</evidence>
<feature type="region of interest" description="Disordered" evidence="8">
    <location>
        <begin position="172"/>
        <end position="191"/>
    </location>
</feature>
<comment type="subcellular location">
    <subcellularLocation>
        <location evidence="7">Cell membrane</location>
    </subcellularLocation>
    <subcellularLocation>
        <location evidence="7">Cytoplasm</location>
    </subcellularLocation>
</comment>
<comment type="similarity">
    <text evidence="1 7">Belongs to the NKD family.</text>
</comment>
<organism evidence="10 11">
    <name type="scientific">Lymnaea stagnalis</name>
    <name type="common">Great pond snail</name>
    <name type="synonym">Helix stagnalis</name>
    <dbReference type="NCBI Taxonomy" id="6523"/>
    <lineage>
        <taxon>Eukaryota</taxon>
        <taxon>Metazoa</taxon>
        <taxon>Spiralia</taxon>
        <taxon>Lophotrochozoa</taxon>
        <taxon>Mollusca</taxon>
        <taxon>Gastropoda</taxon>
        <taxon>Heterobranchia</taxon>
        <taxon>Euthyneura</taxon>
        <taxon>Panpulmonata</taxon>
        <taxon>Hygrophila</taxon>
        <taxon>Lymnaeoidea</taxon>
        <taxon>Lymnaeidae</taxon>
        <taxon>Lymnaea</taxon>
    </lineage>
</organism>
<keyword evidence="4 7" id="KW-0879">Wnt signaling pathway</keyword>
<dbReference type="Proteomes" id="UP001497497">
    <property type="component" value="Unassembled WGS sequence"/>
</dbReference>
<keyword evidence="6" id="KW-0472">Membrane</keyword>
<name>A0AAV2HWE0_LYMST</name>
<dbReference type="GO" id="GO:0005886">
    <property type="term" value="C:plasma membrane"/>
    <property type="evidence" value="ECO:0007669"/>
    <property type="project" value="UniProtKB-SubCell"/>
</dbReference>
<evidence type="ECO:0000256" key="8">
    <source>
        <dbReference type="SAM" id="MobiDB-lite"/>
    </source>
</evidence>
<dbReference type="InterPro" id="IPR002048">
    <property type="entry name" value="EF_hand_dom"/>
</dbReference>
<accession>A0AAV2HWE0</accession>
<evidence type="ECO:0000256" key="3">
    <source>
        <dbReference type="ARBA" id="ARBA00022490"/>
    </source>
</evidence>
<keyword evidence="11" id="KW-1185">Reference proteome</keyword>
<dbReference type="AlphaFoldDB" id="A0AAV2HWE0"/>
<comment type="caution">
    <text evidence="10">The sequence shown here is derived from an EMBL/GenBank/DDBJ whole genome shotgun (WGS) entry which is preliminary data.</text>
</comment>
<dbReference type="GO" id="GO:0090090">
    <property type="term" value="P:negative regulation of canonical Wnt signaling pathway"/>
    <property type="evidence" value="ECO:0007669"/>
    <property type="project" value="UniProtKB-ARBA"/>
</dbReference>
<dbReference type="SUPFAM" id="SSF47473">
    <property type="entry name" value="EF-hand"/>
    <property type="match status" value="1"/>
</dbReference>
<dbReference type="GO" id="GO:0005737">
    <property type="term" value="C:cytoplasm"/>
    <property type="evidence" value="ECO:0007669"/>
    <property type="project" value="UniProtKB-SubCell"/>
</dbReference>
<evidence type="ECO:0000313" key="10">
    <source>
        <dbReference type="EMBL" id="CAL1537756.1"/>
    </source>
</evidence>
<dbReference type="Gene3D" id="1.10.238.10">
    <property type="entry name" value="EF-hand"/>
    <property type="match status" value="1"/>
</dbReference>
<feature type="region of interest" description="Disordered" evidence="8">
    <location>
        <begin position="401"/>
        <end position="464"/>
    </location>
</feature>
<evidence type="ECO:0000256" key="7">
    <source>
        <dbReference type="RuleBase" id="RU367060"/>
    </source>
</evidence>
<keyword evidence="3" id="KW-0963">Cytoplasm</keyword>
<evidence type="ECO:0000256" key="2">
    <source>
        <dbReference type="ARBA" id="ARBA00022475"/>
    </source>
</evidence>
<comment type="function">
    <text evidence="7">Cell autonomous antagonist of the canonical Wnt signaling pathway.</text>
</comment>
<dbReference type="InterPro" id="IPR040140">
    <property type="entry name" value="Nkd-like"/>
</dbReference>
<sequence>MGKLQSKHECFYVSTDLNKTLEDNIWKKKTGYNLANYNMDETLSELSICLEEQRDSSPLRVELPPQKLESETSKVLKLDHIRGSRDNNKLNIEEIECGVQFEGSENSKQEWSFTLYDFDGHGRITKEDLASLLKALYDAVGSSIKLPPNGAKTLKLRLSVGQDCTAELQTVANAKSTERSRNTNKAPKSKVREFSKLNNLMRIKCTNENQAQVQGLTGPEASQQGPDALARHVLVPDHQELASLVQENMERNQIKQLRNDGMHNHKRRHRTTATHCPVITAGAALTATTAAPVVATTPAVELKGARAARDAQDGRARECPDRRNYYLDLAGVENNHSKFQNNPTVPVAGSGCVRTGSSHHRSRSHDIATANKLDIQHPGIIPFDVGARVHLDKCDNVKRESERFGQKFPGGKTEQHLRSKSSDPQELSGKPRSPKTTRQEPPVPADANNKQNRFRPVSLPGHVPLAVSPHYHRRHRHRDKDHDLAMQQVAQWIEREYTWDMEGERMVVQRHEHHHFHEHHHHHHYHHYHEA</sequence>
<proteinExistence type="inferred from homology"/>
<gene>
    <name evidence="10" type="ORF">GSLYS_00011658001</name>
</gene>
<dbReference type="EMBL" id="CAXITT010000274">
    <property type="protein sequence ID" value="CAL1537756.1"/>
    <property type="molecule type" value="Genomic_DNA"/>
</dbReference>
<keyword evidence="5" id="KW-0479">Metal-binding</keyword>
<dbReference type="PANTHER" id="PTHR22611">
    <property type="entry name" value="PROTEIN NAKED CUTICLE"/>
    <property type="match status" value="1"/>
</dbReference>
<dbReference type="PANTHER" id="PTHR22611:SF9">
    <property type="entry name" value="PROTEIN NAKED CUTICLE"/>
    <property type="match status" value="1"/>
</dbReference>
<feature type="compositionally biased region" description="Basic and acidic residues" evidence="8">
    <location>
        <begin position="413"/>
        <end position="423"/>
    </location>
</feature>
<evidence type="ECO:0000313" key="11">
    <source>
        <dbReference type="Proteomes" id="UP001497497"/>
    </source>
</evidence>
<keyword evidence="2 7" id="KW-1003">Cell membrane</keyword>
<evidence type="ECO:0000256" key="1">
    <source>
        <dbReference type="ARBA" id="ARBA00007081"/>
    </source>
</evidence>